<dbReference type="SMART" id="SM00421">
    <property type="entry name" value="HTH_LUXR"/>
    <property type="match status" value="1"/>
</dbReference>
<evidence type="ECO:0000259" key="4">
    <source>
        <dbReference type="PROSITE" id="PS50043"/>
    </source>
</evidence>
<dbReference type="PANTHER" id="PTHR44688:SF16">
    <property type="entry name" value="DNA-BINDING TRANSCRIPTIONAL ACTIVATOR DEVR_DOSR"/>
    <property type="match status" value="1"/>
</dbReference>
<feature type="domain" description="HTH luxR-type" evidence="4">
    <location>
        <begin position="61"/>
        <end position="126"/>
    </location>
</feature>
<dbReference type="PRINTS" id="PR00038">
    <property type="entry name" value="HTHLUXR"/>
</dbReference>
<dbReference type="GO" id="GO:0006355">
    <property type="term" value="P:regulation of DNA-templated transcription"/>
    <property type="evidence" value="ECO:0007669"/>
    <property type="project" value="InterPro"/>
</dbReference>
<dbReference type="InterPro" id="IPR016032">
    <property type="entry name" value="Sig_transdc_resp-reg_C-effctor"/>
</dbReference>
<dbReference type="EMBL" id="VSSQ01000809">
    <property type="protein sequence ID" value="MPM01611.1"/>
    <property type="molecule type" value="Genomic_DNA"/>
</dbReference>
<dbReference type="Gene3D" id="1.10.10.10">
    <property type="entry name" value="Winged helix-like DNA-binding domain superfamily/Winged helix DNA-binding domain"/>
    <property type="match status" value="1"/>
</dbReference>
<evidence type="ECO:0000313" key="5">
    <source>
        <dbReference type="EMBL" id="MPM01611.1"/>
    </source>
</evidence>
<dbReference type="InterPro" id="IPR000792">
    <property type="entry name" value="Tscrpt_reg_LuxR_C"/>
</dbReference>
<dbReference type="GO" id="GO:0003677">
    <property type="term" value="F:DNA binding"/>
    <property type="evidence" value="ECO:0007669"/>
    <property type="project" value="UniProtKB-KW"/>
</dbReference>
<keyword evidence="1" id="KW-0805">Transcription regulation</keyword>
<dbReference type="PANTHER" id="PTHR44688">
    <property type="entry name" value="DNA-BINDING TRANSCRIPTIONAL ACTIVATOR DEVR_DOSR"/>
    <property type="match status" value="1"/>
</dbReference>
<name>A0A644WDQ5_9ZZZZ</name>
<proteinExistence type="predicted"/>
<keyword evidence="2" id="KW-0238">DNA-binding</keyword>
<gene>
    <name evidence="5" type="ORF">SDC9_47851</name>
</gene>
<dbReference type="CDD" id="cd06170">
    <property type="entry name" value="LuxR_C_like"/>
    <property type="match status" value="1"/>
</dbReference>
<dbReference type="AlphaFoldDB" id="A0A644WDQ5"/>
<organism evidence="5">
    <name type="scientific">bioreactor metagenome</name>
    <dbReference type="NCBI Taxonomy" id="1076179"/>
    <lineage>
        <taxon>unclassified sequences</taxon>
        <taxon>metagenomes</taxon>
        <taxon>ecological metagenomes</taxon>
    </lineage>
</organism>
<evidence type="ECO:0000256" key="1">
    <source>
        <dbReference type="ARBA" id="ARBA00023015"/>
    </source>
</evidence>
<comment type="caution">
    <text evidence="5">The sequence shown here is derived from an EMBL/GenBank/DDBJ whole genome shotgun (WGS) entry which is preliminary data.</text>
</comment>
<sequence>MPSIVVINDEGSVLYQNVVEDVQDLVKIIRDGRNVPGYTLDDCPEVQINGLIVLAGQPPKPKRKAPALSERQISVLQLLARAYTPEQIALKLGLTEATIRLHIRALKKKFGTDSRDQMMAMAGHLGLCDPFETSAVHDQQEDRTSKDDLMK</sequence>
<protein>
    <recommendedName>
        <fullName evidence="4">HTH luxR-type domain-containing protein</fullName>
    </recommendedName>
</protein>
<keyword evidence="3" id="KW-0804">Transcription</keyword>
<dbReference type="SUPFAM" id="SSF46894">
    <property type="entry name" value="C-terminal effector domain of the bipartite response regulators"/>
    <property type="match status" value="1"/>
</dbReference>
<evidence type="ECO:0000256" key="2">
    <source>
        <dbReference type="ARBA" id="ARBA00023125"/>
    </source>
</evidence>
<evidence type="ECO:0000256" key="3">
    <source>
        <dbReference type="ARBA" id="ARBA00023163"/>
    </source>
</evidence>
<reference evidence="5" key="1">
    <citation type="submission" date="2019-08" db="EMBL/GenBank/DDBJ databases">
        <authorList>
            <person name="Kucharzyk K."/>
            <person name="Murdoch R.W."/>
            <person name="Higgins S."/>
            <person name="Loffler F."/>
        </authorList>
    </citation>
    <scope>NUCLEOTIDE SEQUENCE</scope>
</reference>
<dbReference type="InterPro" id="IPR036388">
    <property type="entry name" value="WH-like_DNA-bd_sf"/>
</dbReference>
<accession>A0A644WDQ5</accession>
<dbReference type="PROSITE" id="PS50043">
    <property type="entry name" value="HTH_LUXR_2"/>
    <property type="match status" value="1"/>
</dbReference>
<dbReference type="Pfam" id="PF00196">
    <property type="entry name" value="GerE"/>
    <property type="match status" value="1"/>
</dbReference>